<gene>
    <name evidence="6" type="ORF">MCOS_LOCUS1693</name>
</gene>
<dbReference type="GO" id="GO:0043565">
    <property type="term" value="F:sequence-specific DNA binding"/>
    <property type="evidence" value="ECO:0007669"/>
    <property type="project" value="InterPro"/>
</dbReference>
<evidence type="ECO:0000256" key="4">
    <source>
        <dbReference type="SAM" id="MobiDB-lite"/>
    </source>
</evidence>
<evidence type="ECO:0000313" key="6">
    <source>
        <dbReference type="EMBL" id="VDD75690.1"/>
    </source>
</evidence>
<keyword evidence="2 3" id="KW-0238">DNA-binding</keyword>
<comment type="subcellular location">
    <subcellularLocation>
        <location evidence="3">Nucleus</location>
    </subcellularLocation>
</comment>
<feature type="compositionally biased region" description="Low complexity" evidence="4">
    <location>
        <begin position="39"/>
        <end position="56"/>
    </location>
</feature>
<protein>
    <recommendedName>
        <fullName evidence="5">ETS domain-containing protein</fullName>
    </recommendedName>
</protein>
<dbReference type="InterPro" id="IPR046328">
    <property type="entry name" value="ETS_fam"/>
</dbReference>
<evidence type="ECO:0000256" key="2">
    <source>
        <dbReference type="ARBA" id="ARBA00023125"/>
    </source>
</evidence>
<dbReference type="PRINTS" id="PR00454">
    <property type="entry name" value="ETSDOMAIN"/>
</dbReference>
<dbReference type="SUPFAM" id="SSF46785">
    <property type="entry name" value="Winged helix' DNA-binding domain"/>
    <property type="match status" value="1"/>
</dbReference>
<evidence type="ECO:0000256" key="3">
    <source>
        <dbReference type="RuleBase" id="RU004019"/>
    </source>
</evidence>
<dbReference type="Proteomes" id="UP000267029">
    <property type="component" value="Unassembled WGS sequence"/>
</dbReference>
<dbReference type="InterPro" id="IPR036390">
    <property type="entry name" value="WH_DNA-bd_sf"/>
</dbReference>
<comment type="similarity">
    <text evidence="1 3">Belongs to the ETS family.</text>
</comment>
<dbReference type="EMBL" id="UXSR01000230">
    <property type="protein sequence ID" value="VDD75690.1"/>
    <property type="molecule type" value="Genomic_DNA"/>
</dbReference>
<dbReference type="AlphaFoldDB" id="A0A0R3U4U7"/>
<keyword evidence="7" id="KW-1185">Reference proteome</keyword>
<dbReference type="Pfam" id="PF00178">
    <property type="entry name" value="Ets"/>
    <property type="match status" value="1"/>
</dbReference>
<evidence type="ECO:0000259" key="5">
    <source>
        <dbReference type="PROSITE" id="PS50061"/>
    </source>
</evidence>
<sequence>MGSLIDTFWTDTLDFLDPAVVSNEEPEPNSPGSTKSAASLDSLLQTTSTDTSSSSPPDLPWKDEVDEESLQPSPERVASLSRDPDLQIAENGAWSQKLKSKSQGNIAVDLLHEFNETERNILSNGLEEQLASVDNAWTATVELPDSDSTETGSEGENAPTPTTTLRKRCRMLIAGRAEVVEDLGSSEEDDQAPLKKAVHRHYQLQTTDDTKPWWPLRSGSVQQRLEARELEGGGVARNRRQLELWEFILRSLDAKPLNCTSSAFEWVDRSVGVFRVTNTQKAAKEWGHYRGNSRMDYEKMARAMR</sequence>
<feature type="region of interest" description="Disordered" evidence="4">
    <location>
        <begin position="143"/>
        <end position="162"/>
    </location>
</feature>
<dbReference type="GO" id="GO:0030154">
    <property type="term" value="P:cell differentiation"/>
    <property type="evidence" value="ECO:0007669"/>
    <property type="project" value="TreeGrafter"/>
</dbReference>
<dbReference type="STRING" id="53468.A0A0R3U4U7"/>
<dbReference type="GO" id="GO:0005634">
    <property type="term" value="C:nucleus"/>
    <property type="evidence" value="ECO:0007669"/>
    <property type="project" value="UniProtKB-SubCell"/>
</dbReference>
<dbReference type="PROSITE" id="PS50061">
    <property type="entry name" value="ETS_DOMAIN_3"/>
    <property type="match status" value="1"/>
</dbReference>
<feature type="region of interest" description="Disordered" evidence="4">
    <location>
        <begin position="19"/>
        <end position="84"/>
    </location>
</feature>
<dbReference type="InterPro" id="IPR036388">
    <property type="entry name" value="WH-like_DNA-bd_sf"/>
</dbReference>
<feature type="compositionally biased region" description="Polar residues" evidence="4">
    <location>
        <begin position="149"/>
        <end position="162"/>
    </location>
</feature>
<reference evidence="6 7" key="1">
    <citation type="submission" date="2018-10" db="EMBL/GenBank/DDBJ databases">
        <authorList>
            <consortium name="Pathogen Informatics"/>
        </authorList>
    </citation>
    <scope>NUCLEOTIDE SEQUENCE [LARGE SCALE GENOMIC DNA]</scope>
</reference>
<dbReference type="SMART" id="SM00413">
    <property type="entry name" value="ETS"/>
    <property type="match status" value="1"/>
</dbReference>
<dbReference type="InterPro" id="IPR000418">
    <property type="entry name" value="Ets_dom"/>
</dbReference>
<name>A0A0R3U4U7_MESCO</name>
<organism evidence="6 7">
    <name type="scientific">Mesocestoides corti</name>
    <name type="common">Flatworm</name>
    <dbReference type="NCBI Taxonomy" id="53468"/>
    <lineage>
        <taxon>Eukaryota</taxon>
        <taxon>Metazoa</taxon>
        <taxon>Spiralia</taxon>
        <taxon>Lophotrochozoa</taxon>
        <taxon>Platyhelminthes</taxon>
        <taxon>Cestoda</taxon>
        <taxon>Eucestoda</taxon>
        <taxon>Cyclophyllidea</taxon>
        <taxon>Mesocestoididae</taxon>
        <taxon>Mesocestoides</taxon>
    </lineage>
</organism>
<accession>A0A0R3U4U7</accession>
<evidence type="ECO:0000313" key="7">
    <source>
        <dbReference type="Proteomes" id="UP000267029"/>
    </source>
</evidence>
<feature type="domain" description="ETS" evidence="5">
    <location>
        <begin position="242"/>
        <end position="305"/>
    </location>
</feature>
<evidence type="ECO:0000256" key="1">
    <source>
        <dbReference type="ARBA" id="ARBA00005562"/>
    </source>
</evidence>
<dbReference type="GO" id="GO:0000981">
    <property type="term" value="F:DNA-binding transcription factor activity, RNA polymerase II-specific"/>
    <property type="evidence" value="ECO:0007669"/>
    <property type="project" value="TreeGrafter"/>
</dbReference>
<proteinExistence type="inferred from homology"/>
<keyword evidence="3" id="KW-0539">Nucleus</keyword>
<dbReference type="OrthoDB" id="5961210at2759"/>
<dbReference type="Gene3D" id="1.10.10.10">
    <property type="entry name" value="Winged helix-like DNA-binding domain superfamily/Winged helix DNA-binding domain"/>
    <property type="match status" value="1"/>
</dbReference>
<dbReference type="PANTHER" id="PTHR11849">
    <property type="entry name" value="ETS"/>
    <property type="match status" value="1"/>
</dbReference>